<gene>
    <name evidence="1" type="ORF">I6G56_19915</name>
</gene>
<evidence type="ECO:0000313" key="2">
    <source>
        <dbReference type="Proteomes" id="UP000594943"/>
    </source>
</evidence>
<evidence type="ECO:0000313" key="1">
    <source>
        <dbReference type="EMBL" id="QPS43758.1"/>
    </source>
</evidence>
<dbReference type="InterPro" id="IPR007138">
    <property type="entry name" value="ABM_dom"/>
</dbReference>
<accession>A0A7U4SR12</accession>
<reference evidence="1 2" key="1">
    <citation type="submission" date="2020-12" db="EMBL/GenBank/DDBJ databases">
        <title>FDA dAtabase for Regulatory Grade micrObial Sequences (FDA-ARGOS): Supporting development and validation of Infectious Disease Dx tests.</title>
        <authorList>
            <person name="Nelson B."/>
            <person name="Plummer A."/>
            <person name="Tallon L."/>
            <person name="Sadzewicz L."/>
            <person name="Zhao X."/>
            <person name="Boylan J."/>
            <person name="Ott S."/>
            <person name="Bowen H."/>
            <person name="Vavikolanu K."/>
            <person name="Mehta A."/>
            <person name="Aluvathingal J."/>
            <person name="Nadendla S."/>
            <person name="Myers T."/>
            <person name="Yan Y."/>
            <person name="Sichtig H."/>
        </authorList>
    </citation>
    <scope>NUCLEOTIDE SEQUENCE [LARGE SCALE GENOMIC DNA]</scope>
    <source>
        <strain evidence="1 2">FDAARGOS_899</strain>
    </source>
</reference>
<sequence length="115" mass="13451">MYIAAFIYRLGQIDDEFRQLTETIDAVAASLPGFVGMESWRSADGLMFNASYYWRDEQTLRAFAAHPKHLDAKRQSRRWYDGYHVVVSKVERAYGDGSFRHLVPDSRREQNGWRS</sequence>
<accession>A0A7T2U1G1</accession>
<dbReference type="RefSeq" id="WP_006023906.1">
    <property type="nucleotide sequence ID" value="NZ_CP013380.1"/>
</dbReference>
<dbReference type="EMBL" id="CP065686">
    <property type="protein sequence ID" value="QPS43758.1"/>
    <property type="molecule type" value="Genomic_DNA"/>
</dbReference>
<dbReference type="AlphaFoldDB" id="A0A7U4SR12"/>
<dbReference type="KEGG" id="bhg:I6G56_19915"/>
<dbReference type="Proteomes" id="UP000594943">
    <property type="component" value="Chromosome 1"/>
</dbReference>
<dbReference type="InterPro" id="IPR011008">
    <property type="entry name" value="Dimeric_a/b-barrel"/>
</dbReference>
<dbReference type="PROSITE" id="PS51725">
    <property type="entry name" value="ABM"/>
    <property type="match status" value="1"/>
</dbReference>
<keyword evidence="1" id="KW-0560">Oxidoreductase</keyword>
<organism evidence="1 2">
    <name type="scientific">Burkholderia humptydooensis</name>
    <dbReference type="NCBI Taxonomy" id="430531"/>
    <lineage>
        <taxon>Bacteria</taxon>
        <taxon>Pseudomonadati</taxon>
        <taxon>Pseudomonadota</taxon>
        <taxon>Betaproteobacteria</taxon>
        <taxon>Burkholderiales</taxon>
        <taxon>Burkholderiaceae</taxon>
        <taxon>Burkholderia</taxon>
        <taxon>pseudomallei group</taxon>
    </lineage>
</organism>
<dbReference type="SUPFAM" id="SSF54909">
    <property type="entry name" value="Dimeric alpha+beta barrel"/>
    <property type="match status" value="1"/>
</dbReference>
<dbReference type="Gene3D" id="3.30.70.100">
    <property type="match status" value="1"/>
</dbReference>
<keyword evidence="1" id="KW-0503">Monooxygenase</keyword>
<proteinExistence type="predicted"/>
<dbReference type="GO" id="GO:0004497">
    <property type="term" value="F:monooxygenase activity"/>
    <property type="evidence" value="ECO:0007669"/>
    <property type="project" value="UniProtKB-KW"/>
</dbReference>
<name>A0A7U4SR12_9BURK</name>
<protein>
    <submittedName>
        <fullName evidence="1">Antibiotic biosynthesis monooxygenase</fullName>
    </submittedName>
</protein>